<dbReference type="SUPFAM" id="SSF52096">
    <property type="entry name" value="ClpP/crotonase"/>
    <property type="match status" value="2"/>
</dbReference>
<evidence type="ECO:0000259" key="1">
    <source>
        <dbReference type="PROSITE" id="PS50980"/>
    </source>
</evidence>
<dbReference type="PROSITE" id="PS50989">
    <property type="entry name" value="COA_CT_CTER"/>
    <property type="match status" value="1"/>
</dbReference>
<dbReference type="Proteomes" id="UP000664109">
    <property type="component" value="Unassembled WGS sequence"/>
</dbReference>
<dbReference type="InterPro" id="IPR051047">
    <property type="entry name" value="AccD/PCCB"/>
</dbReference>
<dbReference type="Pfam" id="PF01039">
    <property type="entry name" value="Carboxyl_trans"/>
    <property type="match status" value="1"/>
</dbReference>
<protein>
    <submittedName>
        <fullName evidence="3">Acyl-CoA carboxylase subunit beta</fullName>
    </submittedName>
</protein>
<organism evidence="3 4">
    <name type="scientific">Streptomyces zhihengii</name>
    <dbReference type="NCBI Taxonomy" id="1818004"/>
    <lineage>
        <taxon>Bacteria</taxon>
        <taxon>Bacillati</taxon>
        <taxon>Actinomycetota</taxon>
        <taxon>Actinomycetes</taxon>
        <taxon>Kitasatosporales</taxon>
        <taxon>Streptomycetaceae</taxon>
        <taxon>Streptomyces</taxon>
    </lineage>
</organism>
<comment type="caution">
    <text evidence="3">The sequence shown here is derived from an EMBL/GenBank/DDBJ whole genome shotgun (WGS) entry which is preliminary data.</text>
</comment>
<dbReference type="Gene3D" id="3.90.226.10">
    <property type="entry name" value="2-enoyl-CoA Hydratase, Chain A, domain 1"/>
    <property type="match status" value="2"/>
</dbReference>
<dbReference type="EMBL" id="JAFEJA010000002">
    <property type="protein sequence ID" value="MBM9622995.1"/>
    <property type="molecule type" value="Genomic_DNA"/>
</dbReference>
<reference evidence="3 4" key="1">
    <citation type="journal article" date="2016" name="Arch. Microbiol.">
        <title>Streptomyces zhihengii sp. nov., isolated from rhizospheric soil of Psammosilene tunicoides.</title>
        <authorList>
            <person name="Huang M.J."/>
            <person name="Fei J.J."/>
            <person name="Salam N."/>
            <person name="Kim C.J."/>
            <person name="Hozzein W.N."/>
            <person name="Xiao M."/>
            <person name="Huang H.Q."/>
            <person name="Li W.J."/>
        </authorList>
    </citation>
    <scope>NUCLEOTIDE SEQUENCE [LARGE SCALE GENOMIC DNA]</scope>
    <source>
        <strain evidence="3 4">YIM T102</strain>
    </source>
</reference>
<evidence type="ECO:0000313" key="4">
    <source>
        <dbReference type="Proteomes" id="UP000664109"/>
    </source>
</evidence>
<gene>
    <name evidence="3" type="ORF">JE024_30810</name>
</gene>
<dbReference type="PROSITE" id="PS50980">
    <property type="entry name" value="COA_CT_NTER"/>
    <property type="match status" value="1"/>
</dbReference>
<dbReference type="InterPro" id="IPR034733">
    <property type="entry name" value="AcCoA_carboxyl_beta"/>
</dbReference>
<evidence type="ECO:0000259" key="2">
    <source>
        <dbReference type="PROSITE" id="PS50989"/>
    </source>
</evidence>
<dbReference type="InterPro" id="IPR029045">
    <property type="entry name" value="ClpP/crotonase-like_dom_sf"/>
</dbReference>
<accession>A0ABS2V1V1</accession>
<dbReference type="InterPro" id="IPR011763">
    <property type="entry name" value="COA_CT_C"/>
</dbReference>
<feature type="domain" description="CoA carboxyltransferase N-terminal" evidence="1">
    <location>
        <begin position="11"/>
        <end position="269"/>
    </location>
</feature>
<name>A0ABS2V1V1_9ACTN</name>
<evidence type="ECO:0000313" key="3">
    <source>
        <dbReference type="EMBL" id="MBM9622995.1"/>
    </source>
</evidence>
<feature type="domain" description="CoA carboxyltransferase C-terminal" evidence="2">
    <location>
        <begin position="278"/>
        <end position="510"/>
    </location>
</feature>
<sequence length="528" mass="56142">MCSQQGPAGETRTTAGRIAELRARREAARHVPDRTVRRLARFGRMTARDRIEHLLDAGSFVETGLLARHRHTGFAADTERPVGDGVITGHGTVDGRKVCVYAQDVLALGGSVGEVFGEKVGKLLDLALTIGCPVVAINDSSGARVAEGVLSLAAYGRIANKVVTASGVVPQISLIMGPCAGGAVYVPACTDFVVMVDRTSHMFVTGPDVIRSVTGERVHMEDLGGARVHASVTGNAHYVADSEAEALDYVRDLLSFLPSNNLDETPSYRTDAPLDVTPDDLALEPLVPDGPREAFDMNEVIARVVDDGDLLQVHPDFAPNIICGFGRIEGHTVGLVANQPLHLAGALDIAAAEKAARFVRFCDAFNVPIVTLVDVPGFLPGTAQEHQGIVRRGAKLGFAYIEATVPKVTVIVRKAFGGGYAVMGSKELGADMSFAWPTATIGVMGAASAVDMLCHRGLGAADDPAALREELIEEYEETVLTPYMAAERGCLDDVILPSETRPAVLRALRALRTKRTTPPPRKHSNIPL</sequence>
<dbReference type="InterPro" id="IPR011762">
    <property type="entry name" value="COA_CT_N"/>
</dbReference>
<proteinExistence type="predicted"/>
<dbReference type="PANTHER" id="PTHR43842">
    <property type="entry name" value="PROPIONYL-COA CARBOXYLASE BETA CHAIN"/>
    <property type="match status" value="1"/>
</dbReference>
<dbReference type="PANTHER" id="PTHR43842:SF2">
    <property type="entry name" value="PROPIONYL-COA CARBOXYLASE BETA CHAIN, MITOCHONDRIAL"/>
    <property type="match status" value="1"/>
</dbReference>
<keyword evidence="4" id="KW-1185">Reference proteome</keyword>